<comment type="cofactor">
    <cofactor evidence="1">
        <name>thiamine diphosphate</name>
        <dbReference type="ChEBI" id="CHEBI:58937"/>
    </cofactor>
</comment>
<dbReference type="GO" id="GO:0009083">
    <property type="term" value="P:branched-chain amino acid catabolic process"/>
    <property type="evidence" value="ECO:0007669"/>
    <property type="project" value="TreeGrafter"/>
</dbReference>
<dbReference type="InterPro" id="IPR029061">
    <property type="entry name" value="THDP-binding"/>
</dbReference>
<dbReference type="Gene3D" id="3.40.50.970">
    <property type="match status" value="2"/>
</dbReference>
<dbReference type="SMART" id="SM00861">
    <property type="entry name" value="Transket_pyr"/>
    <property type="match status" value="1"/>
</dbReference>
<dbReference type="RefSeq" id="WP_202862571.1">
    <property type="nucleotide sequence ID" value="NZ_PVUE01000011.1"/>
</dbReference>
<dbReference type="AlphaFoldDB" id="A0A2T0ZXS8"/>
<dbReference type="PANTHER" id="PTHR42980">
    <property type="entry name" value="2-OXOISOVALERATE DEHYDROGENASE SUBUNIT BETA-RELATED"/>
    <property type="match status" value="1"/>
</dbReference>
<name>A0A2T0ZXS8_9ACTN</name>
<dbReference type="InterPro" id="IPR009014">
    <property type="entry name" value="Transketo_C/PFOR_II"/>
</dbReference>
<dbReference type="Proteomes" id="UP000237752">
    <property type="component" value="Unassembled WGS sequence"/>
</dbReference>
<comment type="caution">
    <text evidence="7">The sequence shown here is derived from an EMBL/GenBank/DDBJ whole genome shotgun (WGS) entry which is preliminary data.</text>
</comment>
<evidence type="ECO:0000256" key="5">
    <source>
        <dbReference type="ARBA" id="ARBA00051911"/>
    </source>
</evidence>
<evidence type="ECO:0000313" key="7">
    <source>
        <dbReference type="EMBL" id="PRZ41150.1"/>
    </source>
</evidence>
<keyword evidence="4" id="KW-0786">Thiamine pyrophosphate</keyword>
<dbReference type="EMBL" id="PVUE01000011">
    <property type="protein sequence ID" value="PRZ41150.1"/>
    <property type="molecule type" value="Genomic_DNA"/>
</dbReference>
<evidence type="ECO:0000313" key="8">
    <source>
        <dbReference type="Proteomes" id="UP000237752"/>
    </source>
</evidence>
<dbReference type="SUPFAM" id="SSF52518">
    <property type="entry name" value="Thiamin diphosphate-binding fold (THDP-binding)"/>
    <property type="match status" value="2"/>
</dbReference>
<dbReference type="PANTHER" id="PTHR42980:SF1">
    <property type="entry name" value="2-OXOISOVALERATE DEHYDROGENASE SUBUNIT BETA, MITOCHONDRIAL"/>
    <property type="match status" value="1"/>
</dbReference>
<protein>
    <submittedName>
        <fullName evidence="7">2-oxoisovalerate dehydrogenase E1 component</fullName>
    </submittedName>
</protein>
<proteinExistence type="predicted"/>
<dbReference type="Pfam" id="PF00676">
    <property type="entry name" value="E1_dh"/>
    <property type="match status" value="1"/>
</dbReference>
<dbReference type="Pfam" id="PF02779">
    <property type="entry name" value="Transket_pyr"/>
    <property type="match status" value="1"/>
</dbReference>
<evidence type="ECO:0000259" key="6">
    <source>
        <dbReference type="SMART" id="SM00861"/>
    </source>
</evidence>
<dbReference type="GO" id="GO:0006099">
    <property type="term" value="P:tricarboxylic acid cycle"/>
    <property type="evidence" value="ECO:0007669"/>
    <property type="project" value="UniProtKB-KW"/>
</dbReference>
<dbReference type="GO" id="GO:0000287">
    <property type="term" value="F:magnesium ion binding"/>
    <property type="evidence" value="ECO:0007669"/>
    <property type="project" value="UniProtKB-ARBA"/>
</dbReference>
<gene>
    <name evidence="7" type="ORF">CLV47_11126</name>
</gene>
<keyword evidence="2" id="KW-0816">Tricarboxylic acid cycle</keyword>
<evidence type="ECO:0000256" key="1">
    <source>
        <dbReference type="ARBA" id="ARBA00001964"/>
    </source>
</evidence>
<dbReference type="GO" id="GO:0004591">
    <property type="term" value="F:oxoglutarate dehydrogenase (succinyl-transferring) activity"/>
    <property type="evidence" value="ECO:0007669"/>
    <property type="project" value="UniProtKB-EC"/>
</dbReference>
<sequence>MTAPPREPVDLHFENALASMSRRTDREHPAEPRPADLLRIFDAQLGSRLLDFQARIMRAAGEGYYTIGSSGHEGNAYVADALRPTDPAFLHYRSGGFYLARAQQVDGIDGTEDVLLSLAASVDDPISGGRHKVFGREELAIIPATSTIASHLPRAVGAAFAIERAKKLGVESAWPRDAIAVCSFGDASANHSTAVGAINSACNMAFQGLNVPLLFLCEDNGIGISVKTPNGWIAASYADRPGLKYFFADSADPVQMWTVAREAADYVRRKRKPAFLHVSCVRYMAHAGSDAELSYRSRAEIEADYARDPLLATAQVLIDSGEQTPEELTERVAEARAGIAQIADTVVSRPKLTSALEVMAPLAPRHPRVVREWAISAADPESRTSVFEGKLPEVEGKLTLSASINRALADGLAQYDGMLVFGEDVGRKGGVYGVTQRLQKRFGVARVYDSLLDEQSILGLALGCAVSGLLPVPEIQYLAYLHNAIDQLRGEAATQQFFSEGRYTNGMVVRIAGLAYQKGFGGHFHNDNSLAALRDIPGLVLAVPSRGDDAAAMMRTALAAARVDGTVTAYVEPIALYHERDLFEPGDEGLLSDYLAPGDWDRGHVEIGRARSYAPNDFPEEALTIVTFGNGVPMSRRVAQRLVDEGHGVRVLDLRWLAPLPVDDLVAAAELTGRVLIADETRASGGVSEAVTTALIDAGFDGKIARVTSKDSFVPLADAANLVLLSEDAIEDAARKMLDQIGTARASQS</sequence>
<keyword evidence="8" id="KW-1185">Reference proteome</keyword>
<dbReference type="GO" id="GO:0007584">
    <property type="term" value="P:response to nutrient"/>
    <property type="evidence" value="ECO:0007669"/>
    <property type="project" value="TreeGrafter"/>
</dbReference>
<dbReference type="Gene3D" id="3.40.50.920">
    <property type="match status" value="1"/>
</dbReference>
<evidence type="ECO:0000256" key="4">
    <source>
        <dbReference type="ARBA" id="ARBA00023052"/>
    </source>
</evidence>
<dbReference type="InterPro" id="IPR005475">
    <property type="entry name" value="Transketolase-like_Pyr-bd"/>
</dbReference>
<dbReference type="SUPFAM" id="SSF52922">
    <property type="entry name" value="TK C-terminal domain-like"/>
    <property type="match status" value="1"/>
</dbReference>
<reference evidence="7 8" key="1">
    <citation type="submission" date="2018-03" db="EMBL/GenBank/DDBJ databases">
        <title>Genomic Encyclopedia of Archaeal and Bacterial Type Strains, Phase II (KMG-II): from individual species to whole genera.</title>
        <authorList>
            <person name="Goeker M."/>
        </authorList>
    </citation>
    <scope>NUCLEOTIDE SEQUENCE [LARGE SCALE GENOMIC DNA]</scope>
    <source>
        <strain evidence="7 8">DSM 100065</strain>
    </source>
</reference>
<dbReference type="InterPro" id="IPR001017">
    <property type="entry name" value="DH_E1"/>
</dbReference>
<keyword evidence="3" id="KW-0560">Oxidoreductase</keyword>
<evidence type="ECO:0000256" key="2">
    <source>
        <dbReference type="ARBA" id="ARBA00022532"/>
    </source>
</evidence>
<feature type="domain" description="Transketolase-like pyrimidine-binding" evidence="6">
    <location>
        <begin position="398"/>
        <end position="579"/>
    </location>
</feature>
<accession>A0A2T0ZXS8</accession>
<organism evidence="7 8">
    <name type="scientific">Antricoccus suffuscus</name>
    <dbReference type="NCBI Taxonomy" id="1629062"/>
    <lineage>
        <taxon>Bacteria</taxon>
        <taxon>Bacillati</taxon>
        <taxon>Actinomycetota</taxon>
        <taxon>Actinomycetes</taxon>
        <taxon>Geodermatophilales</taxon>
        <taxon>Antricoccaceae</taxon>
        <taxon>Antricoccus</taxon>
    </lineage>
</organism>
<evidence type="ECO:0000256" key="3">
    <source>
        <dbReference type="ARBA" id="ARBA00023002"/>
    </source>
</evidence>
<dbReference type="InterPro" id="IPR033248">
    <property type="entry name" value="Transketolase_C"/>
</dbReference>
<comment type="catalytic activity">
    <reaction evidence="5">
        <text>N(6)-[(R)-lipoyl]-L-lysyl-[protein] + 2-oxoglutarate + H(+) = N(6)-[(R)-S(8)-succinyldihydrolipoyl]-L-lysyl-[protein] + CO2</text>
        <dbReference type="Rhea" id="RHEA:12188"/>
        <dbReference type="Rhea" id="RHEA-COMP:10474"/>
        <dbReference type="Rhea" id="RHEA-COMP:20092"/>
        <dbReference type="ChEBI" id="CHEBI:15378"/>
        <dbReference type="ChEBI" id="CHEBI:16526"/>
        <dbReference type="ChEBI" id="CHEBI:16810"/>
        <dbReference type="ChEBI" id="CHEBI:83099"/>
        <dbReference type="ChEBI" id="CHEBI:83120"/>
        <dbReference type="EC" id="1.2.4.2"/>
    </reaction>
</comment>
<dbReference type="Pfam" id="PF02780">
    <property type="entry name" value="Transketolase_C"/>
    <property type="match status" value="1"/>
</dbReference>